<evidence type="ECO:0000313" key="1">
    <source>
        <dbReference type="EMBL" id="MFD2757455.1"/>
    </source>
</evidence>
<sequence>MSRGQRIAAVVAVVVAAAGLAFAITFGIAMLAGGGPATITRLETAVQMCDAPDDPYLAPQVELRDDGRVLEFTPTAEFDDEVLIDSMWHCLKSQSGLSDDYEPGEVEHGVRVSEIDPDDGTFTIEIVDE</sequence>
<comment type="caution">
    <text evidence="1">The sequence shown here is derived from an EMBL/GenBank/DDBJ whole genome shotgun (WGS) entry which is preliminary data.</text>
</comment>
<dbReference type="RefSeq" id="WP_019618000.1">
    <property type="nucleotide sequence ID" value="NZ_JBHUNE010000003.1"/>
</dbReference>
<reference evidence="2" key="1">
    <citation type="journal article" date="2019" name="Int. J. Syst. Evol. Microbiol.">
        <title>The Global Catalogue of Microorganisms (GCM) 10K type strain sequencing project: providing services to taxonomists for standard genome sequencing and annotation.</title>
        <authorList>
            <consortium name="The Broad Institute Genomics Platform"/>
            <consortium name="The Broad Institute Genome Sequencing Center for Infectious Disease"/>
            <person name="Wu L."/>
            <person name="Ma J."/>
        </authorList>
    </citation>
    <scope>NUCLEOTIDE SEQUENCE [LARGE SCALE GENOMIC DNA]</scope>
    <source>
        <strain evidence="2">TISTR 1514</strain>
    </source>
</reference>
<name>A0ABW5UVL7_9MICO</name>
<gene>
    <name evidence="1" type="ORF">ACFSW7_03560</name>
</gene>
<keyword evidence="2" id="KW-1185">Reference proteome</keyword>
<evidence type="ECO:0000313" key="2">
    <source>
        <dbReference type="Proteomes" id="UP001597492"/>
    </source>
</evidence>
<accession>A0ABW5UVL7</accession>
<organism evidence="1 2">
    <name type="scientific">Gulosibacter faecalis</name>
    <dbReference type="NCBI Taxonomy" id="272240"/>
    <lineage>
        <taxon>Bacteria</taxon>
        <taxon>Bacillati</taxon>
        <taxon>Actinomycetota</taxon>
        <taxon>Actinomycetes</taxon>
        <taxon>Micrococcales</taxon>
        <taxon>Microbacteriaceae</taxon>
        <taxon>Gulosibacter</taxon>
    </lineage>
</organism>
<proteinExistence type="predicted"/>
<protein>
    <submittedName>
        <fullName evidence="1">Uncharacterized protein</fullName>
    </submittedName>
</protein>
<dbReference type="Proteomes" id="UP001597492">
    <property type="component" value="Unassembled WGS sequence"/>
</dbReference>
<dbReference type="EMBL" id="JBHUNE010000003">
    <property type="protein sequence ID" value="MFD2757455.1"/>
    <property type="molecule type" value="Genomic_DNA"/>
</dbReference>